<protein>
    <submittedName>
        <fullName evidence="2">Ig kappa chain V19-17-like</fullName>
    </submittedName>
</protein>
<evidence type="ECO:0000313" key="2">
    <source>
        <dbReference type="EMBL" id="KAF5881160.1"/>
    </source>
</evidence>
<dbReference type="AlphaFoldDB" id="A0A8J4X7C2"/>
<evidence type="ECO:0000313" key="3">
    <source>
        <dbReference type="Proteomes" id="UP000727407"/>
    </source>
</evidence>
<keyword evidence="1" id="KW-0812">Transmembrane</keyword>
<dbReference type="Gene3D" id="2.60.40.10">
    <property type="entry name" value="Immunoglobulins"/>
    <property type="match status" value="1"/>
</dbReference>
<dbReference type="OrthoDB" id="9932608at2759"/>
<dbReference type="InterPro" id="IPR013783">
    <property type="entry name" value="Ig-like_fold"/>
</dbReference>
<gene>
    <name evidence="2" type="ORF">DAT39_023157</name>
</gene>
<dbReference type="EMBL" id="QNUK01001463">
    <property type="protein sequence ID" value="KAF5881160.1"/>
    <property type="molecule type" value="Genomic_DNA"/>
</dbReference>
<dbReference type="InterPro" id="IPR036179">
    <property type="entry name" value="Ig-like_dom_sf"/>
</dbReference>
<comment type="caution">
    <text evidence="2">The sequence shown here is derived from an EMBL/GenBank/DDBJ whole genome shotgun (WGS) entry which is preliminary data.</text>
</comment>
<reference evidence="2" key="1">
    <citation type="submission" date="2020-07" db="EMBL/GenBank/DDBJ databases">
        <title>Clarias magur genome sequencing, assembly and annotation.</title>
        <authorList>
            <person name="Kushwaha B."/>
            <person name="Kumar R."/>
            <person name="Das P."/>
            <person name="Joshi C.G."/>
            <person name="Kumar D."/>
            <person name="Nagpure N.S."/>
            <person name="Pandey M."/>
            <person name="Agarwal S."/>
            <person name="Srivastava S."/>
            <person name="Singh M."/>
            <person name="Sahoo L."/>
            <person name="Jayasankar P."/>
            <person name="Meher P.K."/>
            <person name="Koringa P.G."/>
            <person name="Iquebal M.A."/>
            <person name="Das S.P."/>
            <person name="Bit A."/>
            <person name="Patnaik S."/>
            <person name="Patel N."/>
            <person name="Shah T.M."/>
            <person name="Hinsu A."/>
            <person name="Jena J.K."/>
        </authorList>
    </citation>
    <scope>NUCLEOTIDE SEQUENCE</scope>
    <source>
        <strain evidence="2">CIFAMagur01</strain>
        <tissue evidence="2">Testis</tissue>
    </source>
</reference>
<feature type="transmembrane region" description="Helical" evidence="1">
    <location>
        <begin position="75"/>
        <end position="98"/>
    </location>
</feature>
<dbReference type="NCBIfam" id="TIGR01167">
    <property type="entry name" value="LPXTG_anchor"/>
    <property type="match status" value="1"/>
</dbReference>
<dbReference type="SUPFAM" id="SSF48726">
    <property type="entry name" value="Immunoglobulin"/>
    <property type="match status" value="1"/>
</dbReference>
<sequence>MVQIKALPVVLCVMAKNCYFSKENKRIVMSVYNKNTSLTITAVNVSDTGLYYCGYGKIKHMKHTEEKETGSDSPAVFFMTVGFSALTVILLGVLIFILKQRKNSL</sequence>
<dbReference type="Proteomes" id="UP000727407">
    <property type="component" value="Unassembled WGS sequence"/>
</dbReference>
<keyword evidence="1" id="KW-0472">Membrane</keyword>
<accession>A0A8J4X7C2</accession>
<keyword evidence="1" id="KW-1133">Transmembrane helix</keyword>
<keyword evidence="3" id="KW-1185">Reference proteome</keyword>
<organism evidence="2 3">
    <name type="scientific">Clarias magur</name>
    <name type="common">Asian catfish</name>
    <name type="synonym">Macropteronotus magur</name>
    <dbReference type="NCBI Taxonomy" id="1594786"/>
    <lineage>
        <taxon>Eukaryota</taxon>
        <taxon>Metazoa</taxon>
        <taxon>Chordata</taxon>
        <taxon>Craniata</taxon>
        <taxon>Vertebrata</taxon>
        <taxon>Euteleostomi</taxon>
        <taxon>Actinopterygii</taxon>
        <taxon>Neopterygii</taxon>
        <taxon>Teleostei</taxon>
        <taxon>Ostariophysi</taxon>
        <taxon>Siluriformes</taxon>
        <taxon>Clariidae</taxon>
        <taxon>Clarias</taxon>
    </lineage>
</organism>
<feature type="non-terminal residue" evidence="2">
    <location>
        <position position="105"/>
    </location>
</feature>
<name>A0A8J4X7C2_CLAMG</name>
<proteinExistence type="predicted"/>
<evidence type="ECO:0000256" key="1">
    <source>
        <dbReference type="SAM" id="Phobius"/>
    </source>
</evidence>